<evidence type="ECO:0000313" key="3">
    <source>
        <dbReference type="Proteomes" id="UP000479132"/>
    </source>
</evidence>
<sequence>MDVFITGATGYIGFNIATTFRRAGYRVYGLTRSEQKAQWLQQQEIIPVIGDMKDPDSYREIASQSAVIIHAGIDYGDDTIAIDQTTVDTLTQICKEEESPQTFIYTSGCWMHGNTGCEPADESTPINPIDIVQWRPEIEQQVLQGTNVNSLVLRPGCVYGKRGGMTGQWFEGAVNGTINVVGDGTNFWTMVHAEDLADAYLLAAESGRDGEVFDISDRSRYTVRQMAEAVAQCVEGDPEINYIPTEEAAKNIGVTAEAMAIDQHIVSTKTERQLGWKPNHRGFINDVQIYFDAWKAHQKD</sequence>
<reference evidence="2 3" key="1">
    <citation type="submission" date="2020-02" db="EMBL/GenBank/DDBJ databases">
        <title>Aliifodinibius halophilus 2W32, complete genome.</title>
        <authorList>
            <person name="Li Y."/>
            <person name="Wu S."/>
        </authorList>
    </citation>
    <scope>NUCLEOTIDE SEQUENCE [LARGE SCALE GENOMIC DNA]</scope>
    <source>
        <strain evidence="2 3">2W32</strain>
    </source>
</reference>
<dbReference type="GO" id="GO:0005737">
    <property type="term" value="C:cytoplasm"/>
    <property type="evidence" value="ECO:0007669"/>
    <property type="project" value="TreeGrafter"/>
</dbReference>
<dbReference type="PANTHER" id="PTHR48079">
    <property type="entry name" value="PROTEIN YEEZ"/>
    <property type="match status" value="1"/>
</dbReference>
<protein>
    <submittedName>
        <fullName evidence="2">NAD-dependent epimerase/dehydratase family protein</fullName>
    </submittedName>
</protein>
<evidence type="ECO:0000259" key="1">
    <source>
        <dbReference type="Pfam" id="PF01370"/>
    </source>
</evidence>
<comment type="caution">
    <text evidence="2">The sequence shown here is derived from an EMBL/GenBank/DDBJ whole genome shotgun (WGS) entry which is preliminary data.</text>
</comment>
<dbReference type="Proteomes" id="UP000479132">
    <property type="component" value="Unassembled WGS sequence"/>
</dbReference>
<keyword evidence="3" id="KW-1185">Reference proteome</keyword>
<proteinExistence type="predicted"/>
<dbReference type="AlphaFoldDB" id="A0A6M1ST42"/>
<feature type="domain" description="NAD-dependent epimerase/dehydratase" evidence="1">
    <location>
        <begin position="3"/>
        <end position="215"/>
    </location>
</feature>
<dbReference type="InterPro" id="IPR051783">
    <property type="entry name" value="NAD(P)-dependent_oxidoreduct"/>
</dbReference>
<dbReference type="RefSeq" id="WP_165265547.1">
    <property type="nucleotide sequence ID" value="NZ_JAALLS010000002.1"/>
</dbReference>
<dbReference type="SUPFAM" id="SSF51735">
    <property type="entry name" value="NAD(P)-binding Rossmann-fold domains"/>
    <property type="match status" value="1"/>
</dbReference>
<dbReference type="PANTHER" id="PTHR48079:SF3">
    <property type="entry name" value="NAD-DEPENDENT EPIMERASE_DEHYDRATASE DOMAIN-CONTAINING PROTEIN"/>
    <property type="match status" value="1"/>
</dbReference>
<gene>
    <name evidence="2" type="ORF">G3569_01925</name>
</gene>
<accession>A0A6M1ST42</accession>
<dbReference type="Pfam" id="PF01370">
    <property type="entry name" value="Epimerase"/>
    <property type="match status" value="1"/>
</dbReference>
<name>A0A6M1ST42_9BACT</name>
<dbReference type="EMBL" id="JAALLS010000002">
    <property type="protein sequence ID" value="NGP87098.1"/>
    <property type="molecule type" value="Genomic_DNA"/>
</dbReference>
<dbReference type="Gene3D" id="3.40.50.720">
    <property type="entry name" value="NAD(P)-binding Rossmann-like Domain"/>
    <property type="match status" value="1"/>
</dbReference>
<dbReference type="InterPro" id="IPR036291">
    <property type="entry name" value="NAD(P)-bd_dom_sf"/>
</dbReference>
<dbReference type="GO" id="GO:0004029">
    <property type="term" value="F:aldehyde dehydrogenase (NAD+) activity"/>
    <property type="evidence" value="ECO:0007669"/>
    <property type="project" value="TreeGrafter"/>
</dbReference>
<evidence type="ECO:0000313" key="2">
    <source>
        <dbReference type="EMBL" id="NGP87098.1"/>
    </source>
</evidence>
<organism evidence="2 3">
    <name type="scientific">Fodinibius halophilus</name>
    <dbReference type="NCBI Taxonomy" id="1736908"/>
    <lineage>
        <taxon>Bacteria</taxon>
        <taxon>Pseudomonadati</taxon>
        <taxon>Balneolota</taxon>
        <taxon>Balneolia</taxon>
        <taxon>Balneolales</taxon>
        <taxon>Balneolaceae</taxon>
        <taxon>Fodinibius</taxon>
    </lineage>
</organism>
<dbReference type="InterPro" id="IPR001509">
    <property type="entry name" value="Epimerase_deHydtase"/>
</dbReference>